<sequence>MKEKSDLEILQEVGQMIYSTGHALADFVAFMRNFLFFAEAMDVSTTNVFGMPSAITGVVGALAAGGADFLVAKIPIKNKVVSTMRTITTVTTVVSKIILSLRSWSEVSCQGLSVIHEGERQPQGWSGVQHGLGVPCAFLHLLPFL</sequence>
<reference evidence="1 2" key="1">
    <citation type="journal article" date="2018" name="Sci. Rep.">
        <title>Characterisation of pathogen-specific regions and novel effector candidates in Fusarium oxysporum f. sp. cepae.</title>
        <authorList>
            <person name="Armitage A.D."/>
            <person name="Taylor A."/>
            <person name="Sobczyk M.K."/>
            <person name="Baxter L."/>
            <person name="Greenfield B.P."/>
            <person name="Bates H.J."/>
            <person name="Wilson F."/>
            <person name="Jackson A.C."/>
            <person name="Ott S."/>
            <person name="Harrison R.J."/>
            <person name="Clarkson J.P."/>
        </authorList>
    </citation>
    <scope>NUCLEOTIDE SEQUENCE [LARGE SCALE GENOMIC DNA]</scope>
    <source>
        <strain evidence="1 2">FoC_Fus2</strain>
    </source>
</reference>
<protein>
    <submittedName>
        <fullName evidence="1">Uncharacterized protein</fullName>
    </submittedName>
</protein>
<proteinExistence type="predicted"/>
<accession>A0A3L6NQF9</accession>
<evidence type="ECO:0000313" key="1">
    <source>
        <dbReference type="EMBL" id="RKK20826.1"/>
    </source>
</evidence>
<comment type="caution">
    <text evidence="1">The sequence shown here is derived from an EMBL/GenBank/DDBJ whole genome shotgun (WGS) entry which is preliminary data.</text>
</comment>
<evidence type="ECO:0000313" key="2">
    <source>
        <dbReference type="Proteomes" id="UP000270866"/>
    </source>
</evidence>
<organism evidence="1 2">
    <name type="scientific">Fusarium oxysporum f. sp. cepae</name>
    <dbReference type="NCBI Taxonomy" id="396571"/>
    <lineage>
        <taxon>Eukaryota</taxon>
        <taxon>Fungi</taxon>
        <taxon>Dikarya</taxon>
        <taxon>Ascomycota</taxon>
        <taxon>Pezizomycotina</taxon>
        <taxon>Sordariomycetes</taxon>
        <taxon>Hypocreomycetidae</taxon>
        <taxon>Hypocreales</taxon>
        <taxon>Nectriaceae</taxon>
        <taxon>Fusarium</taxon>
        <taxon>Fusarium oxysporum species complex</taxon>
    </lineage>
</organism>
<dbReference type="Proteomes" id="UP000270866">
    <property type="component" value="Chromosome 7"/>
</dbReference>
<dbReference type="AlphaFoldDB" id="A0A3L6NQF9"/>
<name>A0A3L6NQF9_FUSOX</name>
<gene>
    <name evidence="1" type="ORF">BFJ65_g7519</name>
</gene>
<dbReference type="EMBL" id="MRCU01000004">
    <property type="protein sequence ID" value="RKK20826.1"/>
    <property type="molecule type" value="Genomic_DNA"/>
</dbReference>